<dbReference type="GO" id="GO:0016020">
    <property type="term" value="C:membrane"/>
    <property type="evidence" value="ECO:0007669"/>
    <property type="project" value="TreeGrafter"/>
</dbReference>
<feature type="region of interest" description="Disordered" evidence="2">
    <location>
        <begin position="242"/>
        <end position="278"/>
    </location>
</feature>
<dbReference type="SUPFAM" id="SSF53706">
    <property type="entry name" value="Formate dehydrogenase/DMSO reductase, domains 1-3"/>
    <property type="match status" value="1"/>
</dbReference>
<dbReference type="GO" id="GO:0022904">
    <property type="term" value="P:respiratory electron transport chain"/>
    <property type="evidence" value="ECO:0007669"/>
    <property type="project" value="TreeGrafter"/>
</dbReference>
<dbReference type="AlphaFoldDB" id="A0A6M5YSY2"/>
<dbReference type="RefSeq" id="WP_171472453.1">
    <property type="nucleotide sequence ID" value="NZ_CP053452.2"/>
</dbReference>
<evidence type="ECO:0000313" key="3">
    <source>
        <dbReference type="EMBL" id="QJW96969.1"/>
    </source>
</evidence>
<dbReference type="PANTHER" id="PTHR43105:SF14">
    <property type="entry name" value="FORMATE DEHYDROGENASE H"/>
    <property type="match status" value="1"/>
</dbReference>
<feature type="region of interest" description="Disordered" evidence="2">
    <location>
        <begin position="215"/>
        <end position="234"/>
    </location>
</feature>
<dbReference type="Gene3D" id="3.40.228.10">
    <property type="entry name" value="Dimethylsulfoxide Reductase, domain 2"/>
    <property type="match status" value="1"/>
</dbReference>
<dbReference type="InterPro" id="IPR050123">
    <property type="entry name" value="Prok_molybdopt-oxidoreductase"/>
</dbReference>
<dbReference type="PANTHER" id="PTHR43105">
    <property type="entry name" value="RESPIRATORY NITRATE REDUCTASE"/>
    <property type="match status" value="1"/>
</dbReference>
<dbReference type="Gene3D" id="3.40.50.740">
    <property type="match status" value="1"/>
</dbReference>
<name>A0A6M5YSY2_9BACT</name>
<dbReference type="GO" id="GO:0015948">
    <property type="term" value="P:methanogenesis"/>
    <property type="evidence" value="ECO:0007669"/>
    <property type="project" value="InterPro"/>
</dbReference>
<dbReference type="InterPro" id="IPR016457">
    <property type="entry name" value="Formylmethanofuran_DH_bsu"/>
</dbReference>
<dbReference type="Proteomes" id="UP000503447">
    <property type="component" value="Chromosome"/>
</dbReference>
<evidence type="ECO:0008006" key="5">
    <source>
        <dbReference type="Google" id="ProtNLM"/>
    </source>
</evidence>
<keyword evidence="1" id="KW-0560">Oxidoreductase</keyword>
<keyword evidence="4" id="KW-1185">Reference proteome</keyword>
<proteinExistence type="predicted"/>
<evidence type="ECO:0000256" key="2">
    <source>
        <dbReference type="SAM" id="MobiDB-lite"/>
    </source>
</evidence>
<sequence>MPTTHTSVGCTVCGCVCDDLTVTVADGRVTEARGACHLAEPWFLSQNTSAPPAAALNGHPAETGAAFDRAAQILRAARYPLIYGLSRSTTEAQRAAVALAERLGGTIDTTASTGHAPSLIALQQVGESTCTLGEVKNRADLVVFWGSDPVLTHPRHMERYSVDPVGRWVPGGRAGRVLVVVDDHETETARRADLFVWVPTERNWEALWELRALCRPTPPAPEEPTPNPSSRSPALSAELLAGRGKGGEQDFRNSHAPGASEEASRAVPPSLQGGGRGGGLPALAARIAAARCGAFFFGAGLTRGKTAHRTVEALLQLVTELNDRGRFYARRMRRYGDVAGADSVLAWQTGYPFGVNLSRGYPRYNPGEFTGPEMLARGEPDACLFVGSEAAADFPPAALDHLRRIPVIALDAPNVESPVPAAVRFTTAVYGVHRPGTAYRMDEVPVPLRVLLPTDYPSDAEVLNELLKRVR</sequence>
<evidence type="ECO:0000313" key="4">
    <source>
        <dbReference type="Proteomes" id="UP000503447"/>
    </source>
</evidence>
<reference evidence="4" key="1">
    <citation type="submission" date="2020-05" db="EMBL/GenBank/DDBJ databases">
        <title>Frigoriglobus tundricola gen. nov., sp. nov., a psychrotolerant cellulolytic planctomycete of the family Gemmataceae with two divergent copies of 16S rRNA gene.</title>
        <authorList>
            <person name="Kulichevskaya I.S."/>
            <person name="Ivanova A.A."/>
            <person name="Naumoff D.G."/>
            <person name="Beletsky A.V."/>
            <person name="Rijpstra W.I.C."/>
            <person name="Sinninghe Damste J.S."/>
            <person name="Mardanov A.V."/>
            <person name="Ravin N.V."/>
            <person name="Dedysh S.N."/>
        </authorList>
    </citation>
    <scope>NUCLEOTIDE SEQUENCE [LARGE SCALE GENOMIC DNA]</scope>
    <source>
        <strain evidence="4">PL17</strain>
    </source>
</reference>
<dbReference type="GO" id="GO:0018493">
    <property type="term" value="F:formylmethanofuran dehydrogenase activity"/>
    <property type="evidence" value="ECO:0007669"/>
    <property type="project" value="InterPro"/>
</dbReference>
<feature type="compositionally biased region" description="Pro residues" evidence="2">
    <location>
        <begin position="216"/>
        <end position="227"/>
    </location>
</feature>
<organism evidence="3 4">
    <name type="scientific">Frigoriglobus tundricola</name>
    <dbReference type="NCBI Taxonomy" id="2774151"/>
    <lineage>
        <taxon>Bacteria</taxon>
        <taxon>Pseudomonadati</taxon>
        <taxon>Planctomycetota</taxon>
        <taxon>Planctomycetia</taxon>
        <taxon>Gemmatales</taxon>
        <taxon>Gemmataceae</taxon>
        <taxon>Frigoriglobus</taxon>
    </lineage>
</organism>
<dbReference type="EMBL" id="CP053452">
    <property type="protein sequence ID" value="QJW96969.1"/>
    <property type="molecule type" value="Genomic_DNA"/>
</dbReference>
<dbReference type="PIRSF" id="PIRSF005646">
    <property type="entry name" value="FwdB"/>
    <property type="match status" value="1"/>
</dbReference>
<dbReference type="GO" id="GO:0003954">
    <property type="term" value="F:NADH dehydrogenase activity"/>
    <property type="evidence" value="ECO:0007669"/>
    <property type="project" value="TreeGrafter"/>
</dbReference>
<evidence type="ECO:0000256" key="1">
    <source>
        <dbReference type="ARBA" id="ARBA00023002"/>
    </source>
</evidence>
<gene>
    <name evidence="3" type="ORF">FTUN_4529</name>
</gene>
<accession>A0A6M5YSY2</accession>
<dbReference type="KEGG" id="ftj:FTUN_4529"/>
<protein>
    <recommendedName>
        <fullName evidence="5">Formylmethanofuran dehydrogenase subunit B</fullName>
    </recommendedName>
</protein>